<sequence length="505" mass="58551">MSRKIALFGLGNELYIDDWSQETVVAVGTLTMDSTTPTTIELNDTRTVPVVTISQLTEMSFDFIIITDTSQFNNIYITCAQARIPQFKIISYDTYIHHVRNKVEYNVDDEQSLLKFIQEHQIKRVLDVDLYFADGLSTTRNRVNYAELNTFDLAIPDDLELLGIANKEYWPIWDNIYNRIYHKLDSILLQHFDLLLIMKIRSPEDYIQLINTTYGSWKYALIQVETDSSAYNQLKSLDYAGLNLKAAWQPAQNTTLLMLEYTKQNTEIYVICHKPYALPKLPGIYHPIHAGKNGHDGFGLPGDDTGENISFLNPYINELTAIYWMWKNTTSEIIGTAHYHRFFVSEPADSYISNSHNYLDERTIQQLLSNHDIILRRSVPYGNTEDCFRKYMGYDFYEAAKKIFLDVIKDVAPDYAEAFIFALSRHNCGHAFNMFITRRHVFDAYCSWLFPIILEAANRIDFTHLPNPPHSRIIGFMGEALLMPWLMKQRLRIKELPVAELSYNG</sequence>
<dbReference type="STRING" id="82374.NZ47_09085"/>
<name>A0A0B2K0L1_9FIRM</name>
<protein>
    <recommendedName>
        <fullName evidence="1">DUF4422 domain-containing protein</fullName>
    </recommendedName>
</protein>
<dbReference type="Pfam" id="PF14393">
    <property type="entry name" value="DUF4422"/>
    <property type="match status" value="1"/>
</dbReference>
<feature type="domain" description="DUF4422" evidence="1">
    <location>
        <begin position="268"/>
        <end position="489"/>
    </location>
</feature>
<proteinExistence type="predicted"/>
<dbReference type="EMBL" id="JSCE01000177">
    <property type="protein sequence ID" value="KHM51712.1"/>
    <property type="molecule type" value="Genomic_DNA"/>
</dbReference>
<dbReference type="Proteomes" id="UP000030993">
    <property type="component" value="Unassembled WGS sequence"/>
</dbReference>
<dbReference type="InterPro" id="IPR025536">
    <property type="entry name" value="DUF4422"/>
</dbReference>
<evidence type="ECO:0000313" key="2">
    <source>
        <dbReference type="EMBL" id="KHM51712.1"/>
    </source>
</evidence>
<dbReference type="RefSeq" id="WP_039209515.1">
    <property type="nucleotide sequence ID" value="NZ_JSCE01000177.1"/>
</dbReference>
<dbReference type="AlphaFoldDB" id="A0A0B2K0L1"/>
<gene>
    <name evidence="2" type="ORF">NZ47_09085</name>
</gene>
<evidence type="ECO:0000259" key="1">
    <source>
        <dbReference type="Pfam" id="PF14393"/>
    </source>
</evidence>
<accession>A0A0B2K0L1</accession>
<dbReference type="Gene3D" id="3.40.50.720">
    <property type="entry name" value="NAD(P)-binding Rossmann-like Domain"/>
    <property type="match status" value="1"/>
</dbReference>
<keyword evidence="3" id="KW-1185">Reference proteome</keyword>
<evidence type="ECO:0000313" key="3">
    <source>
        <dbReference type="Proteomes" id="UP000030993"/>
    </source>
</evidence>
<comment type="caution">
    <text evidence="2">The sequence shown here is derived from an EMBL/GenBank/DDBJ whole genome shotgun (WGS) entry which is preliminary data.</text>
</comment>
<reference evidence="2 3" key="1">
    <citation type="journal article" date="2013" name="PLoS ONE">
        <title>Identification and characterization of three novel lipases belonging to families II and V from Anaerovibrio lipolyticus 5ST.</title>
        <authorList>
            <person name="Prive F."/>
            <person name="Kaderbhai N.N."/>
            <person name="Girdwood S."/>
            <person name="Worgan H.J."/>
            <person name="Pinloche E."/>
            <person name="Scollan N.D."/>
            <person name="Huws S.A."/>
            <person name="Newbold C.J."/>
        </authorList>
    </citation>
    <scope>NUCLEOTIDE SEQUENCE [LARGE SCALE GENOMIC DNA]</scope>
    <source>
        <strain evidence="2 3">5S</strain>
    </source>
</reference>
<organism evidence="2 3">
    <name type="scientific">Anaerovibrio lipolyticus</name>
    <dbReference type="NCBI Taxonomy" id="82374"/>
    <lineage>
        <taxon>Bacteria</taxon>
        <taxon>Bacillati</taxon>
        <taxon>Bacillota</taxon>
        <taxon>Negativicutes</taxon>
        <taxon>Selenomonadales</taxon>
        <taxon>Selenomonadaceae</taxon>
        <taxon>Anaerovibrio</taxon>
    </lineage>
</organism>